<dbReference type="PANTHER" id="PTHR43752">
    <property type="entry name" value="BNR/ASP-BOX REPEAT FAMILY PROTEIN"/>
    <property type="match status" value="1"/>
</dbReference>
<gene>
    <name evidence="2" type="ORF">PZE19_22070</name>
</gene>
<dbReference type="RefSeq" id="WP_277862763.1">
    <property type="nucleotide sequence ID" value="NZ_JARRAG010000002.1"/>
</dbReference>
<evidence type="ECO:0000259" key="1">
    <source>
        <dbReference type="Pfam" id="PF13088"/>
    </source>
</evidence>
<keyword evidence="3" id="KW-1185">Reference proteome</keyword>
<evidence type="ECO:0000313" key="3">
    <source>
        <dbReference type="Proteomes" id="UP001216907"/>
    </source>
</evidence>
<sequence>MAGWISRSAVFVGCWIVAVSVGAAEPADRIELDERTRARCLVILREGLDSAEFWPSMHAAEALSAEGLGDEVRGALGPKLAGERDAQHRCGLARELARAGDLAAVRVLHEVLASPDAYGHAHACESLFKVGEIGDGVLLRRAMAAREFSLESLMAAAALARWGNPKAFTVLRAATRLDDEVNARTAAWILARVGDSSDLPALRAGRDRFSAPLTRTYFEHALAALGDDEGGEALVRNMAHEAAAVRVQAAEFAHVARSTGVKEPLRGLLADPVLDVRIRAADALLRLARPGPAGRGDEFAVDVFPADEAHPRYSEGSVVVLRDGRLLYATTEFDASSSDFAKARIVAVESLDEGRTWGPKRVLQENVGGMNVMSATLRRLQPGASREGPIGFLFLRKNSHSDLHAFLRISEDEGATFGPPVQVTTIPGYHVVNNDRLTVQSTGRLVVPAASAADVVKSDHFAASCFLSDDRGKTWRRSRTAVDYAKRGAMEPEVLELENGRLLMHFRTQLGHVAVSESADGGETWSEANSWGVSAPEAPATLRRIPSTGDLLLTWNNSVRVGADHGGRRTPLTAAVSADEGKTWSRPVSIEPDPSQTYAYTSVAFHRGRALLTYYVGPDSGDRLSSRFRSIPIARFYSRVGGE</sequence>
<dbReference type="SUPFAM" id="SSF48371">
    <property type="entry name" value="ARM repeat"/>
    <property type="match status" value="2"/>
</dbReference>
<dbReference type="PANTHER" id="PTHR43752:SF2">
    <property type="entry name" value="BNR_ASP-BOX REPEAT FAMILY PROTEIN"/>
    <property type="match status" value="1"/>
</dbReference>
<dbReference type="InterPro" id="IPR011989">
    <property type="entry name" value="ARM-like"/>
</dbReference>
<dbReference type="Proteomes" id="UP001216907">
    <property type="component" value="Unassembled WGS sequence"/>
</dbReference>
<dbReference type="EC" id="3.2.1.18" evidence="2"/>
<comment type="caution">
    <text evidence="2">The sequence shown here is derived from an EMBL/GenBank/DDBJ whole genome shotgun (WGS) entry which is preliminary data.</text>
</comment>
<organism evidence="2 3">
    <name type="scientific">Paludisphaera mucosa</name>
    <dbReference type="NCBI Taxonomy" id="3030827"/>
    <lineage>
        <taxon>Bacteria</taxon>
        <taxon>Pseudomonadati</taxon>
        <taxon>Planctomycetota</taxon>
        <taxon>Planctomycetia</taxon>
        <taxon>Isosphaerales</taxon>
        <taxon>Isosphaeraceae</taxon>
        <taxon>Paludisphaera</taxon>
    </lineage>
</organism>
<keyword evidence="2" id="KW-0326">Glycosidase</keyword>
<dbReference type="EMBL" id="JARRAG010000002">
    <property type="protein sequence ID" value="MDG3006467.1"/>
    <property type="molecule type" value="Genomic_DNA"/>
</dbReference>
<accession>A0ABT6FG08</accession>
<evidence type="ECO:0000313" key="2">
    <source>
        <dbReference type="EMBL" id="MDG3006467.1"/>
    </source>
</evidence>
<proteinExistence type="predicted"/>
<dbReference type="GO" id="GO:0004308">
    <property type="term" value="F:exo-alpha-sialidase activity"/>
    <property type="evidence" value="ECO:0007669"/>
    <property type="project" value="UniProtKB-EC"/>
</dbReference>
<keyword evidence="2" id="KW-0378">Hydrolase</keyword>
<feature type="domain" description="Sialidase" evidence="1">
    <location>
        <begin position="407"/>
        <end position="604"/>
    </location>
</feature>
<dbReference type="Gene3D" id="1.25.10.10">
    <property type="entry name" value="Leucine-rich Repeat Variant"/>
    <property type="match status" value="1"/>
</dbReference>
<dbReference type="InterPro" id="IPR036278">
    <property type="entry name" value="Sialidase_sf"/>
</dbReference>
<dbReference type="InterPro" id="IPR016024">
    <property type="entry name" value="ARM-type_fold"/>
</dbReference>
<dbReference type="CDD" id="cd15482">
    <property type="entry name" value="Sialidase_non-viral"/>
    <property type="match status" value="1"/>
</dbReference>
<dbReference type="Gene3D" id="2.120.10.10">
    <property type="match status" value="1"/>
</dbReference>
<dbReference type="InterPro" id="IPR011040">
    <property type="entry name" value="Sialidase"/>
</dbReference>
<dbReference type="SUPFAM" id="SSF50939">
    <property type="entry name" value="Sialidases"/>
    <property type="match status" value="1"/>
</dbReference>
<reference evidence="2 3" key="1">
    <citation type="submission" date="2023-03" db="EMBL/GenBank/DDBJ databases">
        <title>Paludisphaera mucosa sp. nov. a novel planctomycete from northern fen.</title>
        <authorList>
            <person name="Ivanova A."/>
        </authorList>
    </citation>
    <scope>NUCLEOTIDE SEQUENCE [LARGE SCALE GENOMIC DNA]</scope>
    <source>
        <strain evidence="2 3">Pla2</strain>
    </source>
</reference>
<dbReference type="Pfam" id="PF13088">
    <property type="entry name" value="BNR_2"/>
    <property type="match status" value="1"/>
</dbReference>
<name>A0ABT6FG08_9BACT</name>
<protein>
    <submittedName>
        <fullName evidence="2">Exo-alpha-sialidase</fullName>
        <ecNumber evidence="2">3.2.1.18</ecNumber>
    </submittedName>
</protein>